<keyword evidence="2" id="KW-1185">Reference proteome</keyword>
<reference evidence="2" key="1">
    <citation type="submission" date="2016-06" db="EMBL/GenBank/DDBJ databases">
        <authorList>
            <person name="de Vries S.P.W."/>
            <person name="Hadjirin N.F."/>
            <person name="Lay E.M."/>
            <person name="Zadoks R.N."/>
            <person name="Peacock S.J."/>
            <person name="Parkhill J."/>
            <person name="Grant A.J."/>
            <person name="Mcdougall S."/>
            <person name="Holmes M.A."/>
        </authorList>
    </citation>
    <scope>NUCLEOTIDE SEQUENCE [LARGE SCALE GENOMIC DNA]</scope>
    <source>
        <strain evidence="2">NZ1587</strain>
    </source>
</reference>
<dbReference type="SFLD" id="SFLDS00003">
    <property type="entry name" value="Haloacid_Dehalogenase"/>
    <property type="match status" value="1"/>
</dbReference>
<name>A0A1L8ML26_9STRE</name>
<dbReference type="Pfam" id="PF00702">
    <property type="entry name" value="Hydrolase"/>
    <property type="match status" value="1"/>
</dbReference>
<dbReference type="SFLD" id="SFLDG01129">
    <property type="entry name" value="C1.5:_HAD__Beta-PGM__Phosphata"/>
    <property type="match status" value="1"/>
</dbReference>
<dbReference type="PANTHER" id="PTHR43434:SF1">
    <property type="entry name" value="PHOSPHOGLYCOLATE PHOSPHATASE"/>
    <property type="match status" value="1"/>
</dbReference>
<proteinExistence type="predicted"/>
<dbReference type="PANTHER" id="PTHR43434">
    <property type="entry name" value="PHOSPHOGLYCOLATE PHOSPHATASE"/>
    <property type="match status" value="1"/>
</dbReference>
<gene>
    <name evidence="1" type="ORF">A9Q68_08875</name>
</gene>
<dbReference type="GO" id="GO:0005829">
    <property type="term" value="C:cytosol"/>
    <property type="evidence" value="ECO:0007669"/>
    <property type="project" value="TreeGrafter"/>
</dbReference>
<dbReference type="GO" id="GO:0006281">
    <property type="term" value="P:DNA repair"/>
    <property type="evidence" value="ECO:0007669"/>
    <property type="project" value="TreeGrafter"/>
</dbReference>
<dbReference type="InterPro" id="IPR023214">
    <property type="entry name" value="HAD_sf"/>
</dbReference>
<dbReference type="Gene3D" id="3.40.50.1000">
    <property type="entry name" value="HAD superfamily/HAD-like"/>
    <property type="match status" value="1"/>
</dbReference>
<comment type="caution">
    <text evidence="1">The sequence shown here is derived from an EMBL/GenBank/DDBJ whole genome shotgun (WGS) entry which is preliminary data.</text>
</comment>
<evidence type="ECO:0000313" key="2">
    <source>
        <dbReference type="Proteomes" id="UP000182015"/>
    </source>
</evidence>
<dbReference type="NCBIfam" id="TIGR01549">
    <property type="entry name" value="HAD-SF-IA-v1"/>
    <property type="match status" value="1"/>
</dbReference>
<dbReference type="EMBL" id="LZDD01000003">
    <property type="protein sequence ID" value="OJF71467.1"/>
    <property type="molecule type" value="Genomic_DNA"/>
</dbReference>
<dbReference type="Proteomes" id="UP000182015">
    <property type="component" value="Unassembled WGS sequence"/>
</dbReference>
<dbReference type="PRINTS" id="PR00413">
    <property type="entry name" value="HADHALOGNASE"/>
</dbReference>
<dbReference type="OrthoDB" id="9792518at2"/>
<dbReference type="InterPro" id="IPR006439">
    <property type="entry name" value="HAD-SF_hydro_IA"/>
</dbReference>
<dbReference type="STRING" id="1856638.A9Q68_08875"/>
<sequence>MIKGILFDKDGTLIDFFKLWQPAIEPVLQRIMDDYDLLPYAYYQPRLEKAIGYENGKIDPEGAIAWKPYQLIAEDLGEIIKEKHESIDYQLLIHRLQDYFTEAVASFQGNIPTFTDMVSLFTTLKEQDIAIGIVTTDTFLSTWQCMEELGLDHFISFIGTSDNSRPIKPDGALVEQAASLWGCQPSEIVVVGDTPNDMRFAKNGKAVAIGVTSGTADAESLSLYTSYVIPSVAELLPLIEQIN</sequence>
<dbReference type="SUPFAM" id="SSF56784">
    <property type="entry name" value="HAD-like"/>
    <property type="match status" value="1"/>
</dbReference>
<accession>A0A1L8ML26</accession>
<keyword evidence="1" id="KW-0378">Hydrolase</keyword>
<organism evidence="1 2">
    <name type="scientific">Streptococcus bovimastitidis</name>
    <dbReference type="NCBI Taxonomy" id="1856638"/>
    <lineage>
        <taxon>Bacteria</taxon>
        <taxon>Bacillati</taxon>
        <taxon>Bacillota</taxon>
        <taxon>Bacilli</taxon>
        <taxon>Lactobacillales</taxon>
        <taxon>Streptococcaceae</taxon>
        <taxon>Streptococcus</taxon>
    </lineage>
</organism>
<dbReference type="AlphaFoldDB" id="A0A1L8ML26"/>
<protein>
    <submittedName>
        <fullName evidence="1">HAD family hydrolase</fullName>
    </submittedName>
</protein>
<dbReference type="InterPro" id="IPR036412">
    <property type="entry name" value="HAD-like_sf"/>
</dbReference>
<evidence type="ECO:0000313" key="1">
    <source>
        <dbReference type="EMBL" id="OJF71467.1"/>
    </source>
</evidence>
<dbReference type="InterPro" id="IPR050155">
    <property type="entry name" value="HAD-like_hydrolase_sf"/>
</dbReference>
<dbReference type="GO" id="GO:0008967">
    <property type="term" value="F:phosphoglycolate phosphatase activity"/>
    <property type="evidence" value="ECO:0007669"/>
    <property type="project" value="TreeGrafter"/>
</dbReference>